<dbReference type="Gene3D" id="1.20.1300.10">
    <property type="entry name" value="Fumarate reductase/succinate dehydrogenase, transmembrane subunit"/>
    <property type="match status" value="1"/>
</dbReference>
<dbReference type="CDD" id="cd07302">
    <property type="entry name" value="CHD"/>
    <property type="match status" value="1"/>
</dbReference>
<name>A0ABZ2TFP5_9RHOB</name>
<feature type="transmembrane region" description="Helical" evidence="4">
    <location>
        <begin position="51"/>
        <end position="70"/>
    </location>
</feature>
<dbReference type="InterPro" id="IPR012675">
    <property type="entry name" value="Beta-grasp_dom_sf"/>
</dbReference>
<feature type="transmembrane region" description="Helical" evidence="4">
    <location>
        <begin position="128"/>
        <end position="151"/>
    </location>
</feature>
<evidence type="ECO:0000256" key="2">
    <source>
        <dbReference type="ARBA" id="ARBA00022475"/>
    </source>
</evidence>
<dbReference type="Pfam" id="PF00111">
    <property type="entry name" value="Fer2"/>
    <property type="match status" value="1"/>
</dbReference>
<gene>
    <name evidence="7" type="ORF">RZS32_001350</name>
</gene>
<feature type="domain" description="2Fe-2S ferredoxin-type" evidence="6">
    <location>
        <begin position="255"/>
        <end position="348"/>
    </location>
</feature>
<dbReference type="InterPro" id="IPR036010">
    <property type="entry name" value="2Fe-2S_ferredoxin-like_sf"/>
</dbReference>
<keyword evidence="3 4" id="KW-0472">Membrane</keyword>
<dbReference type="Proteomes" id="UP001281305">
    <property type="component" value="Chromosome"/>
</dbReference>
<keyword evidence="4" id="KW-0812">Transmembrane</keyword>
<dbReference type="InterPro" id="IPR001041">
    <property type="entry name" value="2Fe-2S_ferredoxin-type"/>
</dbReference>
<dbReference type="InterPro" id="IPR050697">
    <property type="entry name" value="Adenylyl/Guanylyl_Cyclase_3/4"/>
</dbReference>
<keyword evidence="8" id="KW-1185">Reference proteome</keyword>
<feature type="transmembrane region" description="Helical" evidence="4">
    <location>
        <begin position="220"/>
        <end position="239"/>
    </location>
</feature>
<keyword evidence="4" id="KW-1133">Transmembrane helix</keyword>
<proteinExistence type="predicted"/>
<reference evidence="7 8" key="1">
    <citation type="submission" date="2024-02" db="EMBL/GenBank/DDBJ databases">
        <title>Roseovarius strain W115 nov., isolated from a marine algae.</title>
        <authorList>
            <person name="Lee M.W."/>
            <person name="Lee J.K."/>
            <person name="Kim J.M."/>
            <person name="Choi D.G."/>
            <person name="Baek J.H."/>
            <person name="Bayburt H."/>
            <person name="Jung J.J."/>
            <person name="Han D.M."/>
            <person name="Jeon C.O."/>
        </authorList>
    </citation>
    <scope>NUCLEOTIDE SEQUENCE [LARGE SCALE GENOMIC DNA]</scope>
    <source>
        <strain evidence="7 8">W115</strain>
    </source>
</reference>
<dbReference type="SUPFAM" id="SSF55073">
    <property type="entry name" value="Nucleotide cyclase"/>
    <property type="match status" value="1"/>
</dbReference>
<evidence type="ECO:0000256" key="4">
    <source>
        <dbReference type="SAM" id="Phobius"/>
    </source>
</evidence>
<dbReference type="PROSITE" id="PS51085">
    <property type="entry name" value="2FE2S_FER_2"/>
    <property type="match status" value="1"/>
</dbReference>
<dbReference type="EMBL" id="CP146606">
    <property type="protein sequence ID" value="WYK18560.1"/>
    <property type="molecule type" value="Genomic_DNA"/>
</dbReference>
<evidence type="ECO:0000313" key="8">
    <source>
        <dbReference type="Proteomes" id="UP001281305"/>
    </source>
</evidence>
<dbReference type="SUPFAM" id="SSF54292">
    <property type="entry name" value="2Fe-2S ferredoxin-like"/>
    <property type="match status" value="1"/>
</dbReference>
<evidence type="ECO:0000256" key="3">
    <source>
        <dbReference type="ARBA" id="ARBA00023136"/>
    </source>
</evidence>
<evidence type="ECO:0000256" key="1">
    <source>
        <dbReference type="ARBA" id="ARBA00004651"/>
    </source>
</evidence>
<evidence type="ECO:0000259" key="5">
    <source>
        <dbReference type="PROSITE" id="PS50125"/>
    </source>
</evidence>
<feature type="transmembrane region" description="Helical" evidence="4">
    <location>
        <begin position="82"/>
        <end position="100"/>
    </location>
</feature>
<feature type="transmembrane region" description="Helical" evidence="4">
    <location>
        <begin position="163"/>
        <end position="183"/>
    </location>
</feature>
<sequence length="550" mass="60925">MINNLRIISGLILFVFVLGHFINHALGIISLKAMNDALSYSIAPWRTYTGTILLLSALITHAVLALWSLYQRRSYRLKTWEYLQIILGFFIPIFLAAHVLSTRGIYEVFGIEKAYGFQLYALWVASPYYGILLAVGLLTVWTHACIGWHYWLRLKPWYQYIQMLAFAFAILVPALAAAGYVSAGLSVTRLAQNQSWVERLDRNIDTDRQIILNFISDYEVATQLTVISLVILIVGFNIFRRVMSRRGNKEKLNYRSLNLKNKQQVNLRQGISVLDHLRSANIPHASVCGGKGRCSTCRVRIDVGLENLPPPSLEESKVLSRIAAAPNVRLACQLKPDKGLDITAILSPDVGANTGYATYSGEDGQELQIAILFADIRAFTKLSEAKLPYDVSFLLNRYFAAMGDAIEQTGGHLDKFIGDGVMALFGLNKSIERGCADAIRATQKMAEKLEELNDALAGDLDEPLRIGIGVHTGTAIVGKMGYKRTSSLTAIGDVVNTASRLENATKELGVQTIISEKTVLYSGMTLPHAEQHEVTVRGREQPIKVYAVSA</sequence>
<dbReference type="Gene3D" id="3.30.70.1230">
    <property type="entry name" value="Nucleotide cyclase"/>
    <property type="match status" value="1"/>
</dbReference>
<dbReference type="InterPro" id="IPR034804">
    <property type="entry name" value="SQR/QFR_C/D"/>
</dbReference>
<comment type="subcellular location">
    <subcellularLocation>
        <location evidence="1">Cell membrane</location>
        <topology evidence="1">Multi-pass membrane protein</topology>
    </subcellularLocation>
</comment>
<feature type="domain" description="Guanylate cyclase" evidence="5">
    <location>
        <begin position="370"/>
        <end position="502"/>
    </location>
</feature>
<dbReference type="PANTHER" id="PTHR43081">
    <property type="entry name" value="ADENYLATE CYCLASE, TERMINAL-DIFFERENTIATION SPECIFIC-RELATED"/>
    <property type="match status" value="1"/>
</dbReference>
<dbReference type="PANTHER" id="PTHR43081:SF17">
    <property type="entry name" value="BLL5647 PROTEIN"/>
    <property type="match status" value="1"/>
</dbReference>
<dbReference type="InterPro" id="IPR029787">
    <property type="entry name" value="Nucleotide_cyclase"/>
</dbReference>
<accession>A0ABZ2TFP5</accession>
<keyword evidence="2" id="KW-1003">Cell membrane</keyword>
<evidence type="ECO:0000313" key="7">
    <source>
        <dbReference type="EMBL" id="WYK18560.1"/>
    </source>
</evidence>
<evidence type="ECO:0000259" key="6">
    <source>
        <dbReference type="PROSITE" id="PS51085"/>
    </source>
</evidence>
<dbReference type="Pfam" id="PF00211">
    <property type="entry name" value="Guanylate_cyc"/>
    <property type="match status" value="1"/>
</dbReference>
<dbReference type="CDD" id="cd00207">
    <property type="entry name" value="fer2"/>
    <property type="match status" value="1"/>
</dbReference>
<dbReference type="RefSeq" id="WP_317055243.1">
    <property type="nucleotide sequence ID" value="NZ_CP146606.1"/>
</dbReference>
<dbReference type="InterPro" id="IPR001054">
    <property type="entry name" value="A/G_cyclase"/>
</dbReference>
<dbReference type="PROSITE" id="PS50125">
    <property type="entry name" value="GUANYLATE_CYCLASE_2"/>
    <property type="match status" value="1"/>
</dbReference>
<protein>
    <submittedName>
        <fullName evidence="7">Adenylate/guanylate cyclase domain-containing protein</fullName>
    </submittedName>
</protein>
<dbReference type="Gene3D" id="3.10.20.30">
    <property type="match status" value="1"/>
</dbReference>
<organism evidence="7 8">
    <name type="scientific">Roseovarius rhodophyticola</name>
    <dbReference type="NCBI Taxonomy" id="3080827"/>
    <lineage>
        <taxon>Bacteria</taxon>
        <taxon>Pseudomonadati</taxon>
        <taxon>Pseudomonadota</taxon>
        <taxon>Alphaproteobacteria</taxon>
        <taxon>Rhodobacterales</taxon>
        <taxon>Roseobacteraceae</taxon>
        <taxon>Roseovarius</taxon>
    </lineage>
</organism>
<dbReference type="SMART" id="SM00044">
    <property type="entry name" value="CYCc"/>
    <property type="match status" value="1"/>
</dbReference>
<dbReference type="SUPFAM" id="SSF81343">
    <property type="entry name" value="Fumarate reductase respiratory complex transmembrane subunits"/>
    <property type="match status" value="1"/>
</dbReference>